<dbReference type="PANTHER" id="PTHR24126:SF14">
    <property type="entry name" value="ANK_REP_REGION DOMAIN-CONTAINING PROTEIN"/>
    <property type="match status" value="1"/>
</dbReference>
<dbReference type="OrthoDB" id="346910at2759"/>
<sequence>MWRTRDSRDILRSSPPLFLHYVPESYGHWTALHLAATYGYVKVVSVLLSAGANVEAADTGGFTPLEEAAFNGHVEVVRALLSAGADKAAGAVKGWYTKMLDNRPNGWQPSRQIVRLLKEAARKVARKRGSSSS</sequence>
<dbReference type="SUPFAM" id="SSF48403">
    <property type="entry name" value="Ankyrin repeat"/>
    <property type="match status" value="1"/>
</dbReference>
<gene>
    <name evidence="4" type="ORF">HYH03_006746</name>
</gene>
<dbReference type="Proteomes" id="UP000612055">
    <property type="component" value="Unassembled WGS sequence"/>
</dbReference>
<comment type="caution">
    <text evidence="4">The sequence shown here is derived from an EMBL/GenBank/DDBJ whole genome shotgun (WGS) entry which is preliminary data.</text>
</comment>
<proteinExistence type="predicted"/>
<name>A0A835Y242_9CHLO</name>
<dbReference type="AlphaFoldDB" id="A0A835Y242"/>
<evidence type="ECO:0000256" key="1">
    <source>
        <dbReference type="ARBA" id="ARBA00022737"/>
    </source>
</evidence>
<keyword evidence="2 3" id="KW-0040">ANK repeat</keyword>
<feature type="repeat" description="ANK" evidence="3">
    <location>
        <begin position="60"/>
        <end position="86"/>
    </location>
</feature>
<dbReference type="EMBL" id="JAEHOE010000026">
    <property type="protein sequence ID" value="KAG2495137.1"/>
    <property type="molecule type" value="Genomic_DNA"/>
</dbReference>
<protein>
    <submittedName>
        <fullName evidence="4">Uncharacterized protein</fullName>
    </submittedName>
</protein>
<evidence type="ECO:0000256" key="2">
    <source>
        <dbReference type="ARBA" id="ARBA00023043"/>
    </source>
</evidence>
<dbReference type="SMART" id="SM00248">
    <property type="entry name" value="ANK"/>
    <property type="match status" value="2"/>
</dbReference>
<reference evidence="4" key="1">
    <citation type="journal article" date="2020" name="bioRxiv">
        <title>Comparative genomics of Chlamydomonas.</title>
        <authorList>
            <person name="Craig R.J."/>
            <person name="Hasan A.R."/>
            <person name="Ness R.W."/>
            <person name="Keightley P.D."/>
        </authorList>
    </citation>
    <scope>NUCLEOTIDE SEQUENCE</scope>
    <source>
        <strain evidence="4">CCAP 11/70</strain>
    </source>
</reference>
<dbReference type="Pfam" id="PF12796">
    <property type="entry name" value="Ank_2"/>
    <property type="match status" value="1"/>
</dbReference>
<evidence type="ECO:0000313" key="5">
    <source>
        <dbReference type="Proteomes" id="UP000612055"/>
    </source>
</evidence>
<evidence type="ECO:0000256" key="3">
    <source>
        <dbReference type="PROSITE-ProRule" id="PRU00023"/>
    </source>
</evidence>
<accession>A0A835Y242</accession>
<dbReference type="PROSITE" id="PS50297">
    <property type="entry name" value="ANK_REP_REGION"/>
    <property type="match status" value="2"/>
</dbReference>
<dbReference type="PROSITE" id="PS50088">
    <property type="entry name" value="ANK_REPEAT"/>
    <property type="match status" value="2"/>
</dbReference>
<feature type="repeat" description="ANK" evidence="3">
    <location>
        <begin position="27"/>
        <end position="59"/>
    </location>
</feature>
<dbReference type="Gene3D" id="1.25.40.20">
    <property type="entry name" value="Ankyrin repeat-containing domain"/>
    <property type="match status" value="1"/>
</dbReference>
<dbReference type="PANTHER" id="PTHR24126">
    <property type="entry name" value="ANKYRIN REPEAT, PH AND SEC7 DOMAIN CONTAINING PROTEIN SECG-RELATED"/>
    <property type="match status" value="1"/>
</dbReference>
<keyword evidence="1" id="KW-0677">Repeat</keyword>
<keyword evidence="5" id="KW-1185">Reference proteome</keyword>
<organism evidence="4 5">
    <name type="scientific">Edaphochlamys debaryana</name>
    <dbReference type="NCBI Taxonomy" id="47281"/>
    <lineage>
        <taxon>Eukaryota</taxon>
        <taxon>Viridiplantae</taxon>
        <taxon>Chlorophyta</taxon>
        <taxon>core chlorophytes</taxon>
        <taxon>Chlorophyceae</taxon>
        <taxon>CS clade</taxon>
        <taxon>Chlamydomonadales</taxon>
        <taxon>Chlamydomonadales incertae sedis</taxon>
        <taxon>Edaphochlamys</taxon>
    </lineage>
</organism>
<evidence type="ECO:0000313" key="4">
    <source>
        <dbReference type="EMBL" id="KAG2495137.1"/>
    </source>
</evidence>
<dbReference type="InterPro" id="IPR002110">
    <property type="entry name" value="Ankyrin_rpt"/>
</dbReference>
<dbReference type="InterPro" id="IPR036770">
    <property type="entry name" value="Ankyrin_rpt-contain_sf"/>
</dbReference>